<dbReference type="AlphaFoldDB" id="A0A2P6V7M0"/>
<evidence type="ECO:0000256" key="2">
    <source>
        <dbReference type="SAM" id="Phobius"/>
    </source>
</evidence>
<proteinExistence type="predicted"/>
<keyword evidence="2" id="KW-0472">Membrane</keyword>
<name>A0A2P6V7M0_9CHLO</name>
<evidence type="ECO:0000313" key="3">
    <source>
        <dbReference type="EMBL" id="PSC70084.1"/>
    </source>
</evidence>
<feature type="region of interest" description="Disordered" evidence="1">
    <location>
        <begin position="274"/>
        <end position="296"/>
    </location>
</feature>
<accession>A0A2P6V7M0</accession>
<evidence type="ECO:0000256" key="1">
    <source>
        <dbReference type="SAM" id="MobiDB-lite"/>
    </source>
</evidence>
<protein>
    <submittedName>
        <fullName evidence="3">Fatty acid desaturase</fullName>
    </submittedName>
</protein>
<feature type="transmembrane region" description="Helical" evidence="2">
    <location>
        <begin position="247"/>
        <end position="266"/>
    </location>
</feature>
<dbReference type="Proteomes" id="UP000239649">
    <property type="component" value="Unassembled WGS sequence"/>
</dbReference>
<keyword evidence="4" id="KW-1185">Reference proteome</keyword>
<dbReference type="EMBL" id="LHPF02000022">
    <property type="protein sequence ID" value="PSC70084.1"/>
    <property type="molecule type" value="Genomic_DNA"/>
</dbReference>
<gene>
    <name evidence="3" type="ORF">C2E20_6434</name>
</gene>
<reference evidence="3 4" key="1">
    <citation type="journal article" date="2018" name="Plant J.">
        <title>Genome sequences of Chlorella sorokiniana UTEX 1602 and Micractinium conductrix SAG 241.80: implications to maltose excretion by a green alga.</title>
        <authorList>
            <person name="Arriola M.B."/>
            <person name="Velmurugan N."/>
            <person name="Zhang Y."/>
            <person name="Plunkett M.H."/>
            <person name="Hondzo H."/>
            <person name="Barney B.M."/>
        </authorList>
    </citation>
    <scope>NUCLEOTIDE SEQUENCE [LARGE SCALE GENOMIC DNA]</scope>
    <source>
        <strain evidence="3 4">SAG 241.80</strain>
    </source>
</reference>
<evidence type="ECO:0000313" key="4">
    <source>
        <dbReference type="Proteomes" id="UP000239649"/>
    </source>
</evidence>
<keyword evidence="2" id="KW-0812">Transmembrane</keyword>
<comment type="caution">
    <text evidence="3">The sequence shown here is derived from an EMBL/GenBank/DDBJ whole genome shotgun (WGS) entry which is preliminary data.</text>
</comment>
<sequence>MAHRRQAEEEEEQGMAARRRPRLSRKLLAAAAAVAARKARASWAEWDDNVELDRTFFTLTTFMFAPYMRRLLLAAPRLMTWAEHAQNGGCLAMLASGVALIRFCPSAYRRHAPALRLAFVLYAFSFPVFSSLPAMEAFVGPAPSASTSPFLNLLVDGYRLWMGTRNALVGLAPLVARSPLRVALPLQAAGLLRISTAGFCRTSVLRHASMQGRIERFHSWMAALPNAFGTPVAHHLVPHTAEGRCQAALLAVTAVLSFLLPLVLLAPLAGKRRGRQAGTATPHDTPLAPLVDSKCN</sequence>
<keyword evidence="2" id="KW-1133">Transmembrane helix</keyword>
<organism evidence="3 4">
    <name type="scientific">Micractinium conductrix</name>
    <dbReference type="NCBI Taxonomy" id="554055"/>
    <lineage>
        <taxon>Eukaryota</taxon>
        <taxon>Viridiplantae</taxon>
        <taxon>Chlorophyta</taxon>
        <taxon>core chlorophytes</taxon>
        <taxon>Trebouxiophyceae</taxon>
        <taxon>Chlorellales</taxon>
        <taxon>Chlorellaceae</taxon>
        <taxon>Chlorella clade</taxon>
        <taxon>Micractinium</taxon>
    </lineage>
</organism>
<feature type="transmembrane region" description="Helical" evidence="2">
    <location>
        <begin position="115"/>
        <end position="135"/>
    </location>
</feature>